<organism evidence="1 2">
    <name type="scientific">Gossypium tomentosum</name>
    <name type="common">Hawaiian cotton</name>
    <name type="synonym">Gossypium sandvicense</name>
    <dbReference type="NCBI Taxonomy" id="34277"/>
    <lineage>
        <taxon>Eukaryota</taxon>
        <taxon>Viridiplantae</taxon>
        <taxon>Streptophyta</taxon>
        <taxon>Embryophyta</taxon>
        <taxon>Tracheophyta</taxon>
        <taxon>Spermatophyta</taxon>
        <taxon>Magnoliopsida</taxon>
        <taxon>eudicotyledons</taxon>
        <taxon>Gunneridae</taxon>
        <taxon>Pentapetalae</taxon>
        <taxon>rosids</taxon>
        <taxon>malvids</taxon>
        <taxon>Malvales</taxon>
        <taxon>Malvaceae</taxon>
        <taxon>Malvoideae</taxon>
        <taxon>Gossypium</taxon>
    </lineage>
</organism>
<evidence type="ECO:0000313" key="1">
    <source>
        <dbReference type="EMBL" id="TYH53410.1"/>
    </source>
</evidence>
<evidence type="ECO:0008006" key="3">
    <source>
        <dbReference type="Google" id="ProtNLM"/>
    </source>
</evidence>
<accession>A0A5D2JFH4</accession>
<keyword evidence="2" id="KW-1185">Reference proteome</keyword>
<reference evidence="1 2" key="1">
    <citation type="submission" date="2019-07" db="EMBL/GenBank/DDBJ databases">
        <title>WGS assembly of Gossypium tomentosum.</title>
        <authorList>
            <person name="Chen Z.J."/>
            <person name="Sreedasyam A."/>
            <person name="Ando A."/>
            <person name="Song Q."/>
            <person name="De L."/>
            <person name="Hulse-Kemp A."/>
            <person name="Ding M."/>
            <person name="Ye W."/>
            <person name="Kirkbride R."/>
            <person name="Jenkins J."/>
            <person name="Plott C."/>
            <person name="Lovell J."/>
            <person name="Lin Y.-M."/>
            <person name="Vaughn R."/>
            <person name="Liu B."/>
            <person name="Li W."/>
            <person name="Simpson S."/>
            <person name="Scheffler B."/>
            <person name="Saski C."/>
            <person name="Grover C."/>
            <person name="Hu G."/>
            <person name="Conover J."/>
            <person name="Carlson J."/>
            <person name="Shu S."/>
            <person name="Boston L."/>
            <person name="Williams M."/>
            <person name="Peterson D."/>
            <person name="Mcgee K."/>
            <person name="Jones D."/>
            <person name="Wendel J."/>
            <person name="Stelly D."/>
            <person name="Grimwood J."/>
            <person name="Schmutz J."/>
        </authorList>
    </citation>
    <scope>NUCLEOTIDE SEQUENCE [LARGE SCALE GENOMIC DNA]</scope>
    <source>
        <strain evidence="1">7179.01</strain>
    </source>
</reference>
<proteinExistence type="predicted"/>
<dbReference type="Proteomes" id="UP000322667">
    <property type="component" value="Chromosome D09"/>
</dbReference>
<sequence length="163" mass="18552">MELTQWDARMDSKMKDLQAKIKLEVRSELRSKLHSLFEQYLGQGNPSIMGNASCSKGKGILGTPPGFPSQEHLIVSPRADLGHSNVLQKGVLLESEHSSFRVDCPHFNGEHFQGWWSKIEQYFEAEGIADHTKVRIVMLHLEGKALDWHHFFVRRHGGIHQVS</sequence>
<gene>
    <name evidence="1" type="ORF">ES332_D09G099400v1</name>
</gene>
<protein>
    <recommendedName>
        <fullName evidence="3">Retrotransposon gag domain-containing protein</fullName>
    </recommendedName>
</protein>
<dbReference type="EMBL" id="CM017631">
    <property type="protein sequence ID" value="TYH53410.1"/>
    <property type="molecule type" value="Genomic_DNA"/>
</dbReference>
<name>A0A5D2JFH4_GOSTO</name>
<dbReference type="AlphaFoldDB" id="A0A5D2JFH4"/>
<evidence type="ECO:0000313" key="2">
    <source>
        <dbReference type="Proteomes" id="UP000322667"/>
    </source>
</evidence>